<dbReference type="EMBL" id="JACXAD010000006">
    <property type="protein sequence ID" value="MBD2767708.1"/>
    <property type="molecule type" value="Genomic_DNA"/>
</dbReference>
<evidence type="ECO:0000256" key="1">
    <source>
        <dbReference type="SAM" id="MobiDB-lite"/>
    </source>
</evidence>
<organism evidence="2 3">
    <name type="scientific">Hymenobacter montanus</name>
    <dbReference type="NCBI Taxonomy" id="2771359"/>
    <lineage>
        <taxon>Bacteria</taxon>
        <taxon>Pseudomonadati</taxon>
        <taxon>Bacteroidota</taxon>
        <taxon>Cytophagia</taxon>
        <taxon>Cytophagales</taxon>
        <taxon>Hymenobacteraceae</taxon>
        <taxon>Hymenobacter</taxon>
    </lineage>
</organism>
<comment type="caution">
    <text evidence="2">The sequence shown here is derived from an EMBL/GenBank/DDBJ whole genome shotgun (WGS) entry which is preliminary data.</text>
</comment>
<evidence type="ECO:0000313" key="3">
    <source>
        <dbReference type="Proteomes" id="UP000612233"/>
    </source>
</evidence>
<dbReference type="RefSeq" id="WP_191004526.1">
    <property type="nucleotide sequence ID" value="NZ_JACXAD010000006.1"/>
</dbReference>
<protein>
    <submittedName>
        <fullName evidence="2">Uncharacterized protein</fullName>
    </submittedName>
</protein>
<dbReference type="Proteomes" id="UP000612233">
    <property type="component" value="Unassembled WGS sequence"/>
</dbReference>
<sequence>MARRPQVLSLRSSDQVADNGVLPTPAEQQQFGRTIVKLPNTIHNDMWDGATTAQKQEMRD</sequence>
<feature type="region of interest" description="Disordered" evidence="1">
    <location>
        <begin position="1"/>
        <end position="26"/>
    </location>
</feature>
<name>A0A927GIQ9_9BACT</name>
<keyword evidence="3" id="KW-1185">Reference proteome</keyword>
<accession>A0A927GIQ9</accession>
<evidence type="ECO:0000313" key="2">
    <source>
        <dbReference type="EMBL" id="MBD2767708.1"/>
    </source>
</evidence>
<reference evidence="2" key="1">
    <citation type="submission" date="2020-09" db="EMBL/GenBank/DDBJ databases">
        <authorList>
            <person name="Kim M.K."/>
        </authorList>
    </citation>
    <scope>NUCLEOTIDE SEQUENCE</scope>
    <source>
        <strain evidence="2">BT664</strain>
    </source>
</reference>
<gene>
    <name evidence="2" type="ORF">IC235_07360</name>
</gene>
<proteinExistence type="predicted"/>
<dbReference type="AlphaFoldDB" id="A0A927GIQ9"/>